<keyword evidence="8 11" id="KW-1133">Transmembrane helix</keyword>
<dbReference type="OrthoDB" id="6500128at2759"/>
<dbReference type="InterPro" id="IPR011527">
    <property type="entry name" value="ABC1_TM_dom"/>
</dbReference>
<dbReference type="InterPro" id="IPR017871">
    <property type="entry name" value="ABC_transporter-like_CS"/>
</dbReference>
<feature type="domain" description="ABC transmembrane type-1" evidence="13">
    <location>
        <begin position="166"/>
        <end position="437"/>
    </location>
</feature>
<dbReference type="GO" id="GO:0140359">
    <property type="term" value="F:ABC-type transporter activity"/>
    <property type="evidence" value="ECO:0007669"/>
    <property type="project" value="InterPro"/>
</dbReference>
<dbReference type="Pfam" id="PF00005">
    <property type="entry name" value="ABC_tran"/>
    <property type="match status" value="2"/>
</dbReference>
<dbReference type="InterPro" id="IPR027417">
    <property type="entry name" value="P-loop_NTPase"/>
</dbReference>
<dbReference type="PROSITE" id="PS50893">
    <property type="entry name" value="ABC_TRANSPORTER_2"/>
    <property type="match status" value="1"/>
</dbReference>
<keyword evidence="10" id="KW-0325">Glycoprotein</keyword>
<sequence>MVASDETIVGNDGTAISGGQRQRVCLARAIYSRKPVLILDDILSGLDKHTARHVFHHAIGPAGLARKMGATIVYASHPGSYLMQADHVIVLGTNDKIPRQGSLSELDLQISGSTDEDWMTVAQGDLDHTAISSKTISQGQAVRLEGSEPPPADGSVHAFYFRSAGFWILFVLLIATGVQTASTVFATYWIRLWTANADGDNLLYWGIYCLIQCLGLIFLAAAAYQAVVVLITRSGSVLHQALLTTVSHAQLAVLSATDSGKILNHFSQDIELIDRDLPFSLINTLLNVFTATGQSILIVTIFPWSGIAIAGCLILLYALQKFYIRTSRQLRLLDPEAKSPLYSNYTDTLKGMSTLRAYGWLDKNFELAQRLLDRSQRPAYLLLMVQQWLNFVLNMIVACVAVMIASIAVLQKSQQGTTGVALTLIMSIATMLQQALRAWTLFEVSIGAISRIKTFQEHTPKERQTHSVNLSPDWPPHGRLELNNVTVAYSVDAHNTALNNISVKIEPGERIGLCGKSGCGKSTFIQSLLGLLDVRGGNLVVDGIDLDDIDPDVIRARFNTLPQDSTAALGTVRENLDPNGKHTDQDLMQALVKVSLQHLSSTKLSLGATFQPTELSGGERQLFALAAATLRKSKVVLIDEATSQVDGEAEDRMQEIIRTEFKSSTVIAIAHRLEGLLDYDRIVWLERGKIIEIDTPQALMGRDSYFRRMLAQSGKAGQDFDQASDVSFISPGEYHR</sequence>
<feature type="transmembrane region" description="Helical" evidence="11">
    <location>
        <begin position="388"/>
        <end position="410"/>
    </location>
</feature>
<keyword evidence="3" id="KW-0813">Transport</keyword>
<dbReference type="EMBL" id="JAHFYH010000186">
    <property type="protein sequence ID" value="KAH0210077.1"/>
    <property type="molecule type" value="Genomic_DNA"/>
</dbReference>
<feature type="transmembrane region" description="Helical" evidence="11">
    <location>
        <begin position="202"/>
        <end position="224"/>
    </location>
</feature>
<proteinExistence type="inferred from homology"/>
<dbReference type="InterPro" id="IPR003439">
    <property type="entry name" value="ABC_transporter-like_ATP-bd"/>
</dbReference>
<evidence type="ECO:0000259" key="13">
    <source>
        <dbReference type="PROSITE" id="PS50929"/>
    </source>
</evidence>
<evidence type="ECO:0000256" key="8">
    <source>
        <dbReference type="ARBA" id="ARBA00022989"/>
    </source>
</evidence>
<keyword evidence="7" id="KW-0067">ATP-binding</keyword>
<dbReference type="InterPro" id="IPR050173">
    <property type="entry name" value="ABC_transporter_C-like"/>
</dbReference>
<dbReference type="FunFam" id="3.40.50.300:FF:002145">
    <property type="entry name" value="ABC transporter (MsbA subfamily)"/>
    <property type="match status" value="1"/>
</dbReference>
<keyword evidence="9 11" id="KW-0472">Membrane</keyword>
<feature type="non-terminal residue" evidence="14">
    <location>
        <position position="1"/>
    </location>
</feature>
<name>A0A9P8G947_AURME</name>
<evidence type="ECO:0000313" key="14">
    <source>
        <dbReference type="EMBL" id="KAH0210077.1"/>
    </source>
</evidence>
<protein>
    <submittedName>
        <fullName evidence="14">P-loop containing nucleoside triphosphate hydrolase protein</fullName>
    </submittedName>
</protein>
<evidence type="ECO:0000256" key="2">
    <source>
        <dbReference type="ARBA" id="ARBA00009726"/>
    </source>
</evidence>
<comment type="caution">
    <text evidence="14">The sequence shown here is derived from an EMBL/GenBank/DDBJ whole genome shotgun (WGS) entry which is preliminary data.</text>
</comment>
<evidence type="ECO:0000256" key="9">
    <source>
        <dbReference type="ARBA" id="ARBA00023136"/>
    </source>
</evidence>
<dbReference type="Proteomes" id="UP000767238">
    <property type="component" value="Unassembled WGS sequence"/>
</dbReference>
<evidence type="ECO:0000256" key="5">
    <source>
        <dbReference type="ARBA" id="ARBA00022692"/>
    </source>
</evidence>
<dbReference type="GO" id="GO:0005886">
    <property type="term" value="C:plasma membrane"/>
    <property type="evidence" value="ECO:0007669"/>
    <property type="project" value="UniProtKB-SubCell"/>
</dbReference>
<dbReference type="Pfam" id="PF00664">
    <property type="entry name" value="ABC_membrane"/>
    <property type="match status" value="1"/>
</dbReference>
<feature type="domain" description="ABC transporter" evidence="12">
    <location>
        <begin position="480"/>
        <end position="712"/>
    </location>
</feature>
<evidence type="ECO:0000256" key="7">
    <source>
        <dbReference type="ARBA" id="ARBA00022840"/>
    </source>
</evidence>
<dbReference type="GO" id="GO:0005524">
    <property type="term" value="F:ATP binding"/>
    <property type="evidence" value="ECO:0007669"/>
    <property type="project" value="UniProtKB-KW"/>
</dbReference>
<dbReference type="PROSITE" id="PS50929">
    <property type="entry name" value="ABC_TM1F"/>
    <property type="match status" value="1"/>
</dbReference>
<dbReference type="CDD" id="cd18580">
    <property type="entry name" value="ABC_6TM_ABCC_D2"/>
    <property type="match status" value="1"/>
</dbReference>
<dbReference type="PANTHER" id="PTHR24223:SF399">
    <property type="entry name" value="ABC TRANSPORTER ATNG"/>
    <property type="match status" value="1"/>
</dbReference>
<evidence type="ECO:0000256" key="4">
    <source>
        <dbReference type="ARBA" id="ARBA00022475"/>
    </source>
</evidence>
<keyword evidence="6" id="KW-0547">Nucleotide-binding</keyword>
<dbReference type="Gene3D" id="3.40.50.300">
    <property type="entry name" value="P-loop containing nucleotide triphosphate hydrolases"/>
    <property type="match status" value="2"/>
</dbReference>
<dbReference type="GO" id="GO:0016887">
    <property type="term" value="F:ATP hydrolysis activity"/>
    <property type="evidence" value="ECO:0007669"/>
    <property type="project" value="InterPro"/>
</dbReference>
<comment type="similarity">
    <text evidence="2">Belongs to the ABC transporter superfamily. ABCC family. Conjugate transporter (TC 3.A.1.208) subfamily.</text>
</comment>
<comment type="subcellular location">
    <subcellularLocation>
        <location evidence="1">Cell membrane</location>
        <topology evidence="1">Multi-pass membrane protein</topology>
    </subcellularLocation>
</comment>
<dbReference type="AlphaFoldDB" id="A0A9P8G947"/>
<evidence type="ECO:0000256" key="11">
    <source>
        <dbReference type="SAM" id="Phobius"/>
    </source>
</evidence>
<dbReference type="PROSITE" id="PS00211">
    <property type="entry name" value="ABC_TRANSPORTER_1"/>
    <property type="match status" value="1"/>
</dbReference>
<evidence type="ECO:0000256" key="6">
    <source>
        <dbReference type="ARBA" id="ARBA00022741"/>
    </source>
</evidence>
<keyword evidence="5 11" id="KW-0812">Transmembrane</keyword>
<keyword evidence="14" id="KW-0378">Hydrolase</keyword>
<accession>A0A9P8G947</accession>
<keyword evidence="4" id="KW-1003">Cell membrane</keyword>
<reference evidence="14" key="2">
    <citation type="submission" date="2021-08" db="EMBL/GenBank/DDBJ databases">
        <authorList>
            <person name="Gostincar C."/>
            <person name="Sun X."/>
            <person name="Song Z."/>
            <person name="Gunde-Cimerman N."/>
        </authorList>
    </citation>
    <scope>NUCLEOTIDE SEQUENCE</scope>
    <source>
        <strain evidence="14">EXF-8016</strain>
    </source>
</reference>
<dbReference type="InterPro" id="IPR044726">
    <property type="entry name" value="ABCC_6TM_D2"/>
</dbReference>
<evidence type="ECO:0000313" key="15">
    <source>
        <dbReference type="Proteomes" id="UP000767238"/>
    </source>
</evidence>
<dbReference type="SUPFAM" id="SSF52540">
    <property type="entry name" value="P-loop containing nucleoside triphosphate hydrolases"/>
    <property type="match status" value="2"/>
</dbReference>
<organism evidence="14 15">
    <name type="scientific">Aureobasidium melanogenum</name>
    <name type="common">Aureobasidium pullulans var. melanogenum</name>
    <dbReference type="NCBI Taxonomy" id="46634"/>
    <lineage>
        <taxon>Eukaryota</taxon>
        <taxon>Fungi</taxon>
        <taxon>Dikarya</taxon>
        <taxon>Ascomycota</taxon>
        <taxon>Pezizomycotina</taxon>
        <taxon>Dothideomycetes</taxon>
        <taxon>Dothideomycetidae</taxon>
        <taxon>Dothideales</taxon>
        <taxon>Saccotheciaceae</taxon>
        <taxon>Aureobasidium</taxon>
    </lineage>
</organism>
<dbReference type="InterPro" id="IPR003593">
    <property type="entry name" value="AAA+_ATPase"/>
</dbReference>
<evidence type="ECO:0000256" key="10">
    <source>
        <dbReference type="ARBA" id="ARBA00023180"/>
    </source>
</evidence>
<feature type="transmembrane region" description="Helical" evidence="11">
    <location>
        <begin position="296"/>
        <end position="319"/>
    </location>
</feature>
<dbReference type="Gene3D" id="1.20.1560.10">
    <property type="entry name" value="ABC transporter type 1, transmembrane domain"/>
    <property type="match status" value="1"/>
</dbReference>
<gene>
    <name evidence="14" type="ORF">KCV03_g10164</name>
</gene>
<dbReference type="PANTHER" id="PTHR24223">
    <property type="entry name" value="ATP-BINDING CASSETTE SUB-FAMILY C"/>
    <property type="match status" value="1"/>
</dbReference>
<evidence type="ECO:0000259" key="12">
    <source>
        <dbReference type="PROSITE" id="PS50893"/>
    </source>
</evidence>
<dbReference type="SMART" id="SM00382">
    <property type="entry name" value="AAA"/>
    <property type="match status" value="1"/>
</dbReference>
<evidence type="ECO:0000256" key="1">
    <source>
        <dbReference type="ARBA" id="ARBA00004651"/>
    </source>
</evidence>
<dbReference type="SUPFAM" id="SSF90123">
    <property type="entry name" value="ABC transporter transmembrane region"/>
    <property type="match status" value="1"/>
</dbReference>
<reference evidence="14" key="1">
    <citation type="journal article" date="2021" name="J Fungi (Basel)">
        <title>Virulence traits and population genomics of the black yeast Aureobasidium melanogenum.</title>
        <authorList>
            <person name="Cernosa A."/>
            <person name="Sun X."/>
            <person name="Gostincar C."/>
            <person name="Fang C."/>
            <person name="Gunde-Cimerman N."/>
            <person name="Song Z."/>
        </authorList>
    </citation>
    <scope>NUCLEOTIDE SEQUENCE</scope>
    <source>
        <strain evidence="14">EXF-8016</strain>
    </source>
</reference>
<evidence type="ECO:0000256" key="3">
    <source>
        <dbReference type="ARBA" id="ARBA00022448"/>
    </source>
</evidence>
<dbReference type="InterPro" id="IPR036640">
    <property type="entry name" value="ABC1_TM_sf"/>
</dbReference>
<feature type="transmembrane region" description="Helical" evidence="11">
    <location>
        <begin position="166"/>
        <end position="190"/>
    </location>
</feature>